<evidence type="ECO:0000313" key="1">
    <source>
        <dbReference type="EMBL" id="POD88804.1"/>
    </source>
</evidence>
<evidence type="ECO:0000313" key="2">
    <source>
        <dbReference type="Proteomes" id="UP000236990"/>
    </source>
</evidence>
<protein>
    <submittedName>
        <fullName evidence="1">Uncharacterized protein</fullName>
    </submittedName>
</protein>
<dbReference type="AlphaFoldDB" id="A0A2S3U924"/>
<name>A0A2S3U924_LACPN</name>
<dbReference type="EMBL" id="NKCZ01000060">
    <property type="protein sequence ID" value="POD88804.1"/>
    <property type="molecule type" value="Genomic_DNA"/>
</dbReference>
<accession>A0A2S3U924</accession>
<proteinExistence type="predicted"/>
<gene>
    <name evidence="1" type="ORF">S101258_00463</name>
</gene>
<sequence length="73" mass="8199">MIRAQPYGHTLWLSWNSDADSVSNTFNIQLAEYDSSGELFATNTVATVTPDADDTDEYVIMKARLIQIFLGRL</sequence>
<dbReference type="Proteomes" id="UP000236990">
    <property type="component" value="Unassembled WGS sequence"/>
</dbReference>
<reference evidence="1 2" key="1">
    <citation type="submission" date="2017-06" db="EMBL/GenBank/DDBJ databases">
        <title>Genome sequence of Lactobacillus plantarum subsp. plantarum strain SRCM101258.</title>
        <authorList>
            <person name="Cho S.H."/>
        </authorList>
    </citation>
    <scope>NUCLEOTIDE SEQUENCE [LARGE SCALE GENOMIC DNA]</scope>
    <source>
        <strain evidence="1 2">SRCM101258</strain>
    </source>
</reference>
<organism evidence="1 2">
    <name type="scientific">Lactiplantibacillus plantarum subsp. plantarum</name>
    <dbReference type="NCBI Taxonomy" id="337330"/>
    <lineage>
        <taxon>Bacteria</taxon>
        <taxon>Bacillati</taxon>
        <taxon>Bacillota</taxon>
        <taxon>Bacilli</taxon>
        <taxon>Lactobacillales</taxon>
        <taxon>Lactobacillaceae</taxon>
        <taxon>Lactiplantibacillus</taxon>
    </lineage>
</organism>
<comment type="caution">
    <text evidence="1">The sequence shown here is derived from an EMBL/GenBank/DDBJ whole genome shotgun (WGS) entry which is preliminary data.</text>
</comment>